<evidence type="ECO:0000256" key="1">
    <source>
        <dbReference type="SAM" id="MobiDB-lite"/>
    </source>
</evidence>
<evidence type="ECO:0000313" key="3">
    <source>
        <dbReference type="Proteomes" id="UP000244855"/>
    </source>
</evidence>
<gene>
    <name evidence="2" type="ORF">DM02DRAFT_544232</name>
</gene>
<dbReference type="OrthoDB" id="3795213at2759"/>
<name>A0A2V1D2E3_9PLEO</name>
<dbReference type="Proteomes" id="UP000244855">
    <property type="component" value="Unassembled WGS sequence"/>
</dbReference>
<protein>
    <submittedName>
        <fullName evidence="2">Uncharacterized protein</fullName>
    </submittedName>
</protein>
<reference evidence="2 3" key="1">
    <citation type="journal article" date="2018" name="Sci. Rep.">
        <title>Comparative genomics provides insights into the lifestyle and reveals functional heterogeneity of dark septate endophytic fungi.</title>
        <authorList>
            <person name="Knapp D.G."/>
            <person name="Nemeth J.B."/>
            <person name="Barry K."/>
            <person name="Hainaut M."/>
            <person name="Henrissat B."/>
            <person name="Johnson J."/>
            <person name="Kuo A."/>
            <person name="Lim J.H.P."/>
            <person name="Lipzen A."/>
            <person name="Nolan M."/>
            <person name="Ohm R.A."/>
            <person name="Tamas L."/>
            <person name="Grigoriev I.V."/>
            <person name="Spatafora J.W."/>
            <person name="Nagy L.G."/>
            <person name="Kovacs G.M."/>
        </authorList>
    </citation>
    <scope>NUCLEOTIDE SEQUENCE [LARGE SCALE GENOMIC DNA]</scope>
    <source>
        <strain evidence="2 3">DSE2036</strain>
    </source>
</reference>
<accession>A0A2V1D2E3</accession>
<feature type="non-terminal residue" evidence="2">
    <location>
        <position position="1"/>
    </location>
</feature>
<dbReference type="EMBL" id="KZ805712">
    <property type="protein sequence ID" value="PVH92168.1"/>
    <property type="molecule type" value="Genomic_DNA"/>
</dbReference>
<organism evidence="2 3">
    <name type="scientific">Periconia macrospinosa</name>
    <dbReference type="NCBI Taxonomy" id="97972"/>
    <lineage>
        <taxon>Eukaryota</taxon>
        <taxon>Fungi</taxon>
        <taxon>Dikarya</taxon>
        <taxon>Ascomycota</taxon>
        <taxon>Pezizomycotina</taxon>
        <taxon>Dothideomycetes</taxon>
        <taxon>Pleosporomycetidae</taxon>
        <taxon>Pleosporales</taxon>
        <taxon>Massarineae</taxon>
        <taxon>Periconiaceae</taxon>
        <taxon>Periconia</taxon>
    </lineage>
</organism>
<evidence type="ECO:0000313" key="2">
    <source>
        <dbReference type="EMBL" id="PVH92168.1"/>
    </source>
</evidence>
<feature type="region of interest" description="Disordered" evidence="1">
    <location>
        <begin position="171"/>
        <end position="208"/>
    </location>
</feature>
<dbReference type="AlphaFoldDB" id="A0A2V1D2E3"/>
<proteinExistence type="predicted"/>
<keyword evidence="3" id="KW-1185">Reference proteome</keyword>
<sequence length="208" mass="23868">FSRLTKRSFWRLFAAAWERSVTVSNIKSAFSSPGIFPLEPEKVLKSIKAKTPSPQNSDNDLKRKTPGSVRGVRRLAKEIHKEQAVHTAKMGEIIRACGKLAIQNEILKHENTGLRAALVGEKKKRKRGRGMGLFDKERPGEAQFFSPEKVAAVRQRAEEIEIERRLKKSLAEEKRIQQTREKEEKARAKTEKAREREEKKQAKIAERE</sequence>